<evidence type="ECO:0000256" key="1">
    <source>
        <dbReference type="ARBA" id="ARBA00009884"/>
    </source>
</evidence>
<dbReference type="SUPFAM" id="SSF56815">
    <property type="entry name" value="Sec1/munc18-like (SM) proteins"/>
    <property type="match status" value="1"/>
</dbReference>
<dbReference type="eggNOG" id="KOG1301">
    <property type="taxonomic scope" value="Eukaryota"/>
</dbReference>
<dbReference type="GeneID" id="25908775"/>
<evidence type="ECO:0000313" key="2">
    <source>
        <dbReference type="EMBL" id="KNC79335.1"/>
    </source>
</evidence>
<dbReference type="EMBL" id="KQ242323">
    <property type="protein sequence ID" value="KNC79335.1"/>
    <property type="molecule type" value="Genomic_DNA"/>
</dbReference>
<dbReference type="InterPro" id="IPR027482">
    <property type="entry name" value="Sec1-like_dom2"/>
</dbReference>
<name>A0A0L0FRD4_9EUKA</name>
<gene>
    <name evidence="2" type="ORF">SARC_08271</name>
</gene>
<proteinExistence type="inferred from homology"/>
<dbReference type="InterPro" id="IPR001619">
    <property type="entry name" value="Sec1-like"/>
</dbReference>
<accession>A0A0L0FRD4</accession>
<organism evidence="2 3">
    <name type="scientific">Sphaeroforma arctica JP610</name>
    <dbReference type="NCBI Taxonomy" id="667725"/>
    <lineage>
        <taxon>Eukaryota</taxon>
        <taxon>Ichthyosporea</taxon>
        <taxon>Ichthyophonida</taxon>
        <taxon>Sphaeroforma</taxon>
    </lineage>
</organism>
<dbReference type="STRING" id="667725.A0A0L0FRD4"/>
<dbReference type="AlphaFoldDB" id="A0A0L0FRD4"/>
<evidence type="ECO:0000313" key="3">
    <source>
        <dbReference type="Proteomes" id="UP000054560"/>
    </source>
</evidence>
<dbReference type="OrthoDB" id="10251230at2759"/>
<dbReference type="InterPro" id="IPR036045">
    <property type="entry name" value="Sec1-like_sf"/>
</dbReference>
<protein>
    <submittedName>
        <fullName evidence="2">Uncharacterized protein</fullName>
    </submittedName>
</protein>
<reference evidence="2 3" key="1">
    <citation type="submission" date="2011-02" db="EMBL/GenBank/DDBJ databases">
        <title>The Genome Sequence of Sphaeroforma arctica JP610.</title>
        <authorList>
            <consortium name="The Broad Institute Genome Sequencing Platform"/>
            <person name="Russ C."/>
            <person name="Cuomo C."/>
            <person name="Young S.K."/>
            <person name="Zeng Q."/>
            <person name="Gargeya S."/>
            <person name="Alvarado L."/>
            <person name="Berlin A."/>
            <person name="Chapman S.B."/>
            <person name="Chen Z."/>
            <person name="Freedman E."/>
            <person name="Gellesch M."/>
            <person name="Goldberg J."/>
            <person name="Griggs A."/>
            <person name="Gujja S."/>
            <person name="Heilman E."/>
            <person name="Heiman D."/>
            <person name="Howarth C."/>
            <person name="Mehta T."/>
            <person name="Neiman D."/>
            <person name="Pearson M."/>
            <person name="Roberts A."/>
            <person name="Saif S."/>
            <person name="Shea T."/>
            <person name="Shenoy N."/>
            <person name="Sisk P."/>
            <person name="Stolte C."/>
            <person name="Sykes S."/>
            <person name="White J."/>
            <person name="Yandava C."/>
            <person name="Burger G."/>
            <person name="Gray M.W."/>
            <person name="Holland P.W.H."/>
            <person name="King N."/>
            <person name="Lang F.B.F."/>
            <person name="Roger A.J."/>
            <person name="Ruiz-Trillo I."/>
            <person name="Haas B."/>
            <person name="Nusbaum C."/>
            <person name="Birren B."/>
        </authorList>
    </citation>
    <scope>NUCLEOTIDE SEQUENCE [LARGE SCALE GENOMIC DNA]</scope>
    <source>
        <strain evidence="2 3">JP610</strain>
    </source>
</reference>
<sequence length="92" mass="10494">MQQKSEKEIEDYRYFDPKLLRQGDIVKTRTIFSEAIVFMVGGGNYVEFHNLKEYQKRSQTPSHITYGATTLFSAEDFLVELNALGRGGQALA</sequence>
<dbReference type="RefSeq" id="XP_014153237.1">
    <property type="nucleotide sequence ID" value="XM_014297762.1"/>
</dbReference>
<dbReference type="Gene3D" id="3.40.50.1910">
    <property type="match status" value="1"/>
</dbReference>
<dbReference type="Pfam" id="PF00995">
    <property type="entry name" value="Sec1"/>
    <property type="match status" value="1"/>
</dbReference>
<comment type="similarity">
    <text evidence="1">Belongs to the STXBP/unc-18/SEC1 family.</text>
</comment>
<dbReference type="Proteomes" id="UP000054560">
    <property type="component" value="Unassembled WGS sequence"/>
</dbReference>
<dbReference type="GO" id="GO:0016192">
    <property type="term" value="P:vesicle-mediated transport"/>
    <property type="evidence" value="ECO:0007669"/>
    <property type="project" value="InterPro"/>
</dbReference>
<keyword evidence="3" id="KW-1185">Reference proteome</keyword>